<dbReference type="PIRSF" id="PIRSF002401">
    <property type="entry name" value="GTP_bd_Obg/CgtA"/>
    <property type="match status" value="1"/>
</dbReference>
<dbReference type="GO" id="GO:0003924">
    <property type="term" value="F:GTPase activity"/>
    <property type="evidence" value="ECO:0007669"/>
    <property type="project" value="InterPro"/>
</dbReference>
<evidence type="ECO:0000256" key="1">
    <source>
        <dbReference type="ARBA" id="ARBA00007699"/>
    </source>
</evidence>
<evidence type="ECO:0000313" key="6">
    <source>
        <dbReference type="EMBL" id="VAV83843.1"/>
    </source>
</evidence>
<evidence type="ECO:0000256" key="3">
    <source>
        <dbReference type="ARBA" id="ARBA00023134"/>
    </source>
</evidence>
<dbReference type="InterPro" id="IPR014100">
    <property type="entry name" value="GTP-bd_Obg/CgtA"/>
</dbReference>
<evidence type="ECO:0000259" key="4">
    <source>
        <dbReference type="PROSITE" id="PS51710"/>
    </source>
</evidence>
<comment type="similarity">
    <text evidence="1">Belongs to the TRAFAC class OBG-HflX-like GTPase superfamily. OBG GTPase family.</text>
</comment>
<dbReference type="InterPro" id="IPR006074">
    <property type="entry name" value="GTP1-OBG_CS"/>
</dbReference>
<dbReference type="InterPro" id="IPR045086">
    <property type="entry name" value="OBG_GTPase"/>
</dbReference>
<dbReference type="PANTHER" id="PTHR11702:SF31">
    <property type="entry name" value="MITOCHONDRIAL RIBOSOME-ASSOCIATED GTPASE 2"/>
    <property type="match status" value="1"/>
</dbReference>
<protein>
    <submittedName>
        <fullName evidence="6">GTP-binding protein Obg</fullName>
    </submittedName>
</protein>
<dbReference type="Gene3D" id="2.70.210.12">
    <property type="entry name" value="GTP1/OBG domain"/>
    <property type="match status" value="1"/>
</dbReference>
<proteinExistence type="inferred from homology"/>
<organism evidence="6">
    <name type="scientific">hydrothermal vent metagenome</name>
    <dbReference type="NCBI Taxonomy" id="652676"/>
    <lineage>
        <taxon>unclassified sequences</taxon>
        <taxon>metagenomes</taxon>
        <taxon>ecological metagenomes</taxon>
    </lineage>
</organism>
<feature type="domain" description="Obg" evidence="5">
    <location>
        <begin position="1"/>
        <end position="159"/>
    </location>
</feature>
<dbReference type="CDD" id="cd01898">
    <property type="entry name" value="Obg"/>
    <property type="match status" value="1"/>
</dbReference>
<keyword evidence="2" id="KW-0547">Nucleotide-binding</keyword>
<dbReference type="PRINTS" id="PR00326">
    <property type="entry name" value="GTP1OBG"/>
</dbReference>
<dbReference type="AlphaFoldDB" id="A0A3B0RGS2"/>
<dbReference type="InterPro" id="IPR006073">
    <property type="entry name" value="GTP-bd"/>
</dbReference>
<gene>
    <name evidence="6" type="ORF">MNBD_DELTA01-1549</name>
</gene>
<dbReference type="SUPFAM" id="SSF82051">
    <property type="entry name" value="Obg GTP-binding protein N-terminal domain"/>
    <property type="match status" value="1"/>
</dbReference>
<dbReference type="PROSITE" id="PS51883">
    <property type="entry name" value="OBG"/>
    <property type="match status" value="1"/>
</dbReference>
<sequence length="354" mass="38057">MNFIDEAKIHVVGGDGGRGCTSFRREKFVPKGGPDGGDGGNGGAVIIIADRRITSLNDLRYKHVYKAPRGAHGMGSRCHGKGGEDIFIRVPVGTVVKDLETEELLVDLTQADQEYIAASGGRGGRGNARFATSTNRAPTHAQPGEEGTECELTLELKLLADVGLVGFPNAGKSTLISRISAARPKVADYPFTTLVPNLGVVQYGDYGGFVVADIPGLVEGAHEGRGLGLRFLKHIERTSIFIHMIDLSPVAFDEGRDPLGDYNAVGEELLKFNPELAARPQVVALNKIDLPDALVMADELLDLLKKKGVKVFEVSAVTGEGVSELVNYIGNEVDKHKKAALKEKEEDEEYVVER</sequence>
<dbReference type="InterPro" id="IPR006169">
    <property type="entry name" value="GTP1_OBG_dom"/>
</dbReference>
<dbReference type="FunFam" id="2.70.210.12:FF:000001">
    <property type="entry name" value="GTPase Obg"/>
    <property type="match status" value="1"/>
</dbReference>
<name>A0A3B0RGS2_9ZZZZ</name>
<dbReference type="Pfam" id="PF01018">
    <property type="entry name" value="GTP1_OBG"/>
    <property type="match status" value="1"/>
</dbReference>
<dbReference type="PROSITE" id="PS51710">
    <property type="entry name" value="G_OBG"/>
    <property type="match status" value="1"/>
</dbReference>
<reference evidence="6" key="1">
    <citation type="submission" date="2018-06" db="EMBL/GenBank/DDBJ databases">
        <authorList>
            <person name="Zhirakovskaya E."/>
        </authorList>
    </citation>
    <scope>NUCLEOTIDE SEQUENCE</scope>
</reference>
<dbReference type="InterPro" id="IPR027417">
    <property type="entry name" value="P-loop_NTPase"/>
</dbReference>
<dbReference type="GO" id="GO:0000287">
    <property type="term" value="F:magnesium ion binding"/>
    <property type="evidence" value="ECO:0007669"/>
    <property type="project" value="InterPro"/>
</dbReference>
<dbReference type="PROSITE" id="PS00905">
    <property type="entry name" value="GTP1_OBG"/>
    <property type="match status" value="1"/>
</dbReference>
<dbReference type="NCBIfam" id="TIGR02729">
    <property type="entry name" value="Obg_CgtA"/>
    <property type="match status" value="1"/>
</dbReference>
<dbReference type="SUPFAM" id="SSF52540">
    <property type="entry name" value="P-loop containing nucleoside triphosphate hydrolases"/>
    <property type="match status" value="1"/>
</dbReference>
<dbReference type="NCBIfam" id="NF008955">
    <property type="entry name" value="PRK12297.1"/>
    <property type="match status" value="1"/>
</dbReference>
<dbReference type="Pfam" id="PF01926">
    <property type="entry name" value="MMR_HSR1"/>
    <property type="match status" value="1"/>
</dbReference>
<dbReference type="GO" id="GO:0005525">
    <property type="term" value="F:GTP binding"/>
    <property type="evidence" value="ECO:0007669"/>
    <property type="project" value="UniProtKB-KW"/>
</dbReference>
<dbReference type="NCBIfam" id="NF008956">
    <property type="entry name" value="PRK12299.1"/>
    <property type="match status" value="1"/>
</dbReference>
<dbReference type="InterPro" id="IPR031167">
    <property type="entry name" value="G_OBG"/>
</dbReference>
<dbReference type="PANTHER" id="PTHR11702">
    <property type="entry name" value="DEVELOPMENTALLY REGULATED GTP-BINDING PROTEIN-RELATED"/>
    <property type="match status" value="1"/>
</dbReference>
<accession>A0A3B0RGS2</accession>
<dbReference type="Gene3D" id="3.40.50.300">
    <property type="entry name" value="P-loop containing nucleotide triphosphate hydrolases"/>
    <property type="match status" value="1"/>
</dbReference>
<dbReference type="EMBL" id="UOEA01000052">
    <property type="protein sequence ID" value="VAV83843.1"/>
    <property type="molecule type" value="Genomic_DNA"/>
</dbReference>
<keyword evidence="3" id="KW-0342">GTP-binding</keyword>
<dbReference type="NCBIfam" id="NF008954">
    <property type="entry name" value="PRK12296.1"/>
    <property type="match status" value="1"/>
</dbReference>
<feature type="domain" description="OBG-type G" evidence="4">
    <location>
        <begin position="160"/>
        <end position="334"/>
    </location>
</feature>
<dbReference type="HAMAP" id="MF_01454">
    <property type="entry name" value="GTPase_Obg"/>
    <property type="match status" value="1"/>
</dbReference>
<evidence type="ECO:0000256" key="2">
    <source>
        <dbReference type="ARBA" id="ARBA00022741"/>
    </source>
</evidence>
<evidence type="ECO:0000259" key="5">
    <source>
        <dbReference type="PROSITE" id="PS51883"/>
    </source>
</evidence>
<dbReference type="InterPro" id="IPR036726">
    <property type="entry name" value="GTP1_OBG_dom_sf"/>
</dbReference>